<dbReference type="STRING" id="341036.SAMN05660649_04214"/>
<proteinExistence type="predicted"/>
<feature type="transmembrane region" description="Helical" evidence="1">
    <location>
        <begin position="56"/>
        <end position="78"/>
    </location>
</feature>
<dbReference type="Proteomes" id="UP000199337">
    <property type="component" value="Unassembled WGS sequence"/>
</dbReference>
<evidence type="ECO:0000313" key="2">
    <source>
        <dbReference type="EMBL" id="SFH18938.1"/>
    </source>
</evidence>
<keyword evidence="1" id="KW-0812">Transmembrane</keyword>
<dbReference type="AlphaFoldDB" id="A0A1I2XZK1"/>
<keyword evidence="1" id="KW-0472">Membrane</keyword>
<keyword evidence="3" id="KW-1185">Reference proteome</keyword>
<reference evidence="3" key="1">
    <citation type="submission" date="2016-10" db="EMBL/GenBank/DDBJ databases">
        <authorList>
            <person name="Varghese N."/>
            <person name="Submissions S."/>
        </authorList>
    </citation>
    <scope>NUCLEOTIDE SEQUENCE [LARGE SCALE GENOMIC DNA]</scope>
    <source>
        <strain evidence="3">DSM 17038</strain>
    </source>
</reference>
<sequence length="88" mass="10054">MNKFTINKNKALGYLFFGIIILAFIIAYENDFSRSIGDKFLNSIGLKAWSRGRTGLHYTFFLFVSLLVAGIMGARHYLKDECPNIKKN</sequence>
<dbReference type="EMBL" id="FOOX01000019">
    <property type="protein sequence ID" value="SFH18938.1"/>
    <property type="molecule type" value="Genomic_DNA"/>
</dbReference>
<evidence type="ECO:0000256" key="1">
    <source>
        <dbReference type="SAM" id="Phobius"/>
    </source>
</evidence>
<name>A0A1I2XZK1_9FIRM</name>
<gene>
    <name evidence="2" type="ORF">SAMN05660649_04214</name>
</gene>
<keyword evidence="1" id="KW-1133">Transmembrane helix</keyword>
<feature type="transmembrane region" description="Helical" evidence="1">
    <location>
        <begin position="12"/>
        <end position="28"/>
    </location>
</feature>
<evidence type="ECO:0000313" key="3">
    <source>
        <dbReference type="Proteomes" id="UP000199337"/>
    </source>
</evidence>
<dbReference type="RefSeq" id="WP_092474055.1">
    <property type="nucleotide sequence ID" value="NZ_FOOX01000019.1"/>
</dbReference>
<dbReference type="OrthoDB" id="2936579at2"/>
<organism evidence="2 3">
    <name type="scientific">Desulfotruncus arcticus DSM 17038</name>
    <dbReference type="NCBI Taxonomy" id="1121424"/>
    <lineage>
        <taxon>Bacteria</taxon>
        <taxon>Bacillati</taxon>
        <taxon>Bacillota</taxon>
        <taxon>Clostridia</taxon>
        <taxon>Eubacteriales</taxon>
        <taxon>Desulfallaceae</taxon>
        <taxon>Desulfotruncus</taxon>
    </lineage>
</organism>
<accession>A0A1I2XZK1</accession>
<protein>
    <submittedName>
        <fullName evidence="2">Uncharacterized protein</fullName>
    </submittedName>
</protein>